<evidence type="ECO:0000256" key="4">
    <source>
        <dbReference type="HAMAP-Rule" id="MF_01632"/>
    </source>
</evidence>
<dbReference type="PANTHER" id="PTHR38683:SF1">
    <property type="entry name" value="CHORISMATE PYRUVATE-LYASE"/>
    <property type="match status" value="1"/>
</dbReference>
<name>A0A2D0KEM3_9GAMM</name>
<protein>
    <recommendedName>
        <fullName evidence="4">Chorismate pyruvate-lyase</fullName>
        <shortName evidence="4">CL</shortName>
        <shortName evidence="4">CPL</shortName>
        <ecNumber evidence="4">4.1.3.40</ecNumber>
    </recommendedName>
</protein>
<comment type="subcellular location">
    <subcellularLocation>
        <location evidence="4">Cytoplasm</location>
    </subcellularLocation>
</comment>
<comment type="subunit">
    <text evidence="4">Monomer.</text>
</comment>
<comment type="pathway">
    <text evidence="4">Cofactor biosynthesis; ubiquinone biosynthesis.</text>
</comment>
<keyword evidence="2 4" id="KW-0831">Ubiquinone biosynthesis</keyword>
<dbReference type="InterPro" id="IPR007440">
    <property type="entry name" value="Chorismate--pyruvate_lyase"/>
</dbReference>
<keyword evidence="3 4" id="KW-0456">Lyase</keyword>
<comment type="similarity">
    <text evidence="4">Belongs to the UbiC family.</text>
</comment>
<proteinExistence type="inferred from homology"/>
<accession>A0A2D0KEM3</accession>
<reference evidence="5 6" key="1">
    <citation type="journal article" date="2017" name="Nat. Microbiol.">
        <title>Natural product diversity associated with the nematode symbionts Photorhabdus and Xenorhabdus.</title>
        <authorList>
            <person name="Tobias N.J."/>
            <person name="Wolff H."/>
            <person name="Djahanschiri B."/>
            <person name="Grundmann F."/>
            <person name="Kronenwerth M."/>
            <person name="Shi Y.M."/>
            <person name="Simonyi S."/>
            <person name="Grun P."/>
            <person name="Shapiro-Ilan D."/>
            <person name="Pidot S.J."/>
            <person name="Stinear T.P."/>
            <person name="Ebersberger I."/>
            <person name="Bode H.B."/>
        </authorList>
    </citation>
    <scope>NUCLEOTIDE SEQUENCE [LARGE SCALE GENOMIC DNA]</scope>
    <source>
        <strain evidence="5 6">DSM 22670</strain>
    </source>
</reference>
<dbReference type="GO" id="GO:0006744">
    <property type="term" value="P:ubiquinone biosynthetic process"/>
    <property type="evidence" value="ECO:0007669"/>
    <property type="project" value="UniProtKB-UniRule"/>
</dbReference>
<dbReference type="InterPro" id="IPR028978">
    <property type="entry name" value="Chorismate_lyase_/UTRA_dom_sf"/>
</dbReference>
<feature type="binding site" evidence="4">
    <location>
        <position position="76"/>
    </location>
    <ligand>
        <name>substrate</name>
    </ligand>
</feature>
<feature type="binding site" evidence="4">
    <location>
        <position position="118"/>
    </location>
    <ligand>
        <name>substrate</name>
    </ligand>
</feature>
<dbReference type="GO" id="GO:0005829">
    <property type="term" value="C:cytosol"/>
    <property type="evidence" value="ECO:0007669"/>
    <property type="project" value="TreeGrafter"/>
</dbReference>
<dbReference type="Pfam" id="PF04345">
    <property type="entry name" value="Chor_lyase"/>
    <property type="match status" value="1"/>
</dbReference>
<dbReference type="GO" id="GO:0042866">
    <property type="term" value="P:pyruvate biosynthetic process"/>
    <property type="evidence" value="ECO:0007669"/>
    <property type="project" value="UniProtKB-UniRule"/>
</dbReference>
<dbReference type="EMBL" id="NJAK01000001">
    <property type="protein sequence ID" value="PHM61893.1"/>
    <property type="molecule type" value="Genomic_DNA"/>
</dbReference>
<evidence type="ECO:0000256" key="2">
    <source>
        <dbReference type="ARBA" id="ARBA00022688"/>
    </source>
</evidence>
<feature type="binding site" evidence="4">
    <location>
        <position position="156"/>
    </location>
    <ligand>
        <name>substrate</name>
    </ligand>
</feature>
<gene>
    <name evidence="4" type="primary">ubiC</name>
    <name evidence="5" type="ORF">Xish_01044</name>
</gene>
<feature type="binding site" evidence="4">
    <location>
        <position position="197"/>
    </location>
    <ligand>
        <name>substrate</name>
    </ligand>
</feature>
<keyword evidence="4 5" id="KW-0670">Pyruvate</keyword>
<dbReference type="Proteomes" id="UP000222168">
    <property type="component" value="Unassembled WGS sequence"/>
</dbReference>
<dbReference type="UniPathway" id="UPA00232"/>
<dbReference type="AlphaFoldDB" id="A0A2D0KEM3"/>
<keyword evidence="6" id="KW-1185">Reference proteome</keyword>
<dbReference type="NCBIfam" id="NF008656">
    <property type="entry name" value="PRK11655.1"/>
    <property type="match status" value="1"/>
</dbReference>
<dbReference type="SUPFAM" id="SSF64288">
    <property type="entry name" value="Chorismate lyase-like"/>
    <property type="match status" value="1"/>
</dbReference>
<dbReference type="GO" id="GO:0008813">
    <property type="term" value="F:chorismate lyase activity"/>
    <property type="evidence" value="ECO:0007669"/>
    <property type="project" value="UniProtKB-UniRule"/>
</dbReference>
<evidence type="ECO:0000313" key="5">
    <source>
        <dbReference type="EMBL" id="PHM61893.1"/>
    </source>
</evidence>
<evidence type="ECO:0000256" key="3">
    <source>
        <dbReference type="ARBA" id="ARBA00023239"/>
    </source>
</evidence>
<comment type="catalytic activity">
    <reaction evidence="4">
        <text>chorismate = 4-hydroxybenzoate + pyruvate</text>
        <dbReference type="Rhea" id="RHEA:16505"/>
        <dbReference type="ChEBI" id="CHEBI:15361"/>
        <dbReference type="ChEBI" id="CHEBI:17879"/>
        <dbReference type="ChEBI" id="CHEBI:29748"/>
        <dbReference type="EC" id="4.1.3.40"/>
    </reaction>
</comment>
<comment type="function">
    <text evidence="4">Removes the pyruvyl group from chorismate, with concomitant aromatization of the ring, to provide 4-hydroxybenzoate (4HB) for the ubiquinone pathway.</text>
</comment>
<dbReference type="EC" id="4.1.3.40" evidence="4"/>
<dbReference type="Gene3D" id="3.40.1410.10">
    <property type="entry name" value="Chorismate lyase-like"/>
    <property type="match status" value="1"/>
</dbReference>
<dbReference type="HAMAP" id="MF_01632">
    <property type="entry name" value="UbiC"/>
    <property type="match status" value="1"/>
</dbReference>
<evidence type="ECO:0000256" key="1">
    <source>
        <dbReference type="ARBA" id="ARBA00022490"/>
    </source>
</evidence>
<keyword evidence="1 4" id="KW-0963">Cytoplasm</keyword>
<dbReference type="PANTHER" id="PTHR38683">
    <property type="entry name" value="CHORISMATE PYRUVATE-LYASE"/>
    <property type="match status" value="1"/>
</dbReference>
<evidence type="ECO:0000313" key="6">
    <source>
        <dbReference type="Proteomes" id="UP000222168"/>
    </source>
</evidence>
<sequence length="207" mass="23690">MIYIICYQLLILLVCNMISSLPIRCAVGEIDIPRNGKIIMADDTILNSTPIHWLSSNETDLLPGSVLDWLMEVGSMTHRFEQHCQHVSVAPFRENFITLEELNDESEHLPVSEKYWLREIVLYGDNIPWLLGRTVIPEETLTGPDEKLVDVGTVPLGRYLFSGNNLTRDYIQIGRQGERWARRSLLRLSGKPLLLTEVFLPNSPVYK</sequence>
<organism evidence="5 6">
    <name type="scientific">Xenorhabdus ishibashii</name>
    <dbReference type="NCBI Taxonomy" id="1034471"/>
    <lineage>
        <taxon>Bacteria</taxon>
        <taxon>Pseudomonadati</taxon>
        <taxon>Pseudomonadota</taxon>
        <taxon>Gammaproteobacteria</taxon>
        <taxon>Enterobacterales</taxon>
        <taxon>Morganellaceae</taxon>
        <taxon>Xenorhabdus</taxon>
    </lineage>
</organism>
<comment type="caution">
    <text evidence="5">The sequence shown here is derived from an EMBL/GenBank/DDBJ whole genome shotgun (WGS) entry which is preliminary data.</text>
</comment>